<protein>
    <submittedName>
        <fullName evidence="2">Uncharacterized protein</fullName>
    </submittedName>
</protein>
<feature type="compositionally biased region" description="Polar residues" evidence="1">
    <location>
        <begin position="1"/>
        <end position="12"/>
    </location>
</feature>
<reference evidence="2 3" key="1">
    <citation type="journal article" date="2023" name="Sci. Data">
        <title>Genome assembly of the Korean intertidal mud-creeper Batillaria attramentaria.</title>
        <authorList>
            <person name="Patra A.K."/>
            <person name="Ho P.T."/>
            <person name="Jun S."/>
            <person name="Lee S.J."/>
            <person name="Kim Y."/>
            <person name="Won Y.J."/>
        </authorList>
    </citation>
    <scope>NUCLEOTIDE SEQUENCE [LARGE SCALE GENOMIC DNA]</scope>
    <source>
        <strain evidence="2">Wonlab-2016</strain>
    </source>
</reference>
<name>A0ABD0KCY9_9CAEN</name>
<accession>A0ABD0KCY9</accession>
<sequence length="91" mass="10169">MSRATKSGFNNEHFTHEEHAQSEGNTLETELCLSNRLPEAVHNSNSNSPPNNVILTKPLHSPWAEVEYRDTGPNQRQMIARMDGLPAPFDG</sequence>
<dbReference type="Proteomes" id="UP001519460">
    <property type="component" value="Unassembled WGS sequence"/>
</dbReference>
<gene>
    <name evidence="2" type="ORF">BaRGS_00023935</name>
</gene>
<feature type="region of interest" description="Disordered" evidence="1">
    <location>
        <begin position="1"/>
        <end position="31"/>
    </location>
</feature>
<evidence type="ECO:0000256" key="1">
    <source>
        <dbReference type="SAM" id="MobiDB-lite"/>
    </source>
</evidence>
<keyword evidence="3" id="KW-1185">Reference proteome</keyword>
<evidence type="ECO:0000313" key="2">
    <source>
        <dbReference type="EMBL" id="KAK7484892.1"/>
    </source>
</evidence>
<dbReference type="AlphaFoldDB" id="A0ABD0KCY9"/>
<dbReference type="EMBL" id="JACVVK020000203">
    <property type="protein sequence ID" value="KAK7484892.1"/>
    <property type="molecule type" value="Genomic_DNA"/>
</dbReference>
<proteinExistence type="predicted"/>
<evidence type="ECO:0000313" key="3">
    <source>
        <dbReference type="Proteomes" id="UP001519460"/>
    </source>
</evidence>
<comment type="caution">
    <text evidence="2">The sequence shown here is derived from an EMBL/GenBank/DDBJ whole genome shotgun (WGS) entry which is preliminary data.</text>
</comment>
<organism evidence="2 3">
    <name type="scientific">Batillaria attramentaria</name>
    <dbReference type="NCBI Taxonomy" id="370345"/>
    <lineage>
        <taxon>Eukaryota</taxon>
        <taxon>Metazoa</taxon>
        <taxon>Spiralia</taxon>
        <taxon>Lophotrochozoa</taxon>
        <taxon>Mollusca</taxon>
        <taxon>Gastropoda</taxon>
        <taxon>Caenogastropoda</taxon>
        <taxon>Sorbeoconcha</taxon>
        <taxon>Cerithioidea</taxon>
        <taxon>Batillariidae</taxon>
        <taxon>Batillaria</taxon>
    </lineage>
</organism>